<protein>
    <submittedName>
        <fullName evidence="2">Uncharacterized protein</fullName>
    </submittedName>
</protein>
<proteinExistence type="predicted"/>
<feature type="region of interest" description="Disordered" evidence="1">
    <location>
        <begin position="51"/>
        <end position="120"/>
    </location>
</feature>
<name>E4YC17_OIKDI</name>
<evidence type="ECO:0000313" key="2">
    <source>
        <dbReference type="EMBL" id="CBY43750.1"/>
    </source>
</evidence>
<dbReference type="EMBL" id="FN654394">
    <property type="protein sequence ID" value="CBY43750.1"/>
    <property type="molecule type" value="Genomic_DNA"/>
</dbReference>
<feature type="compositionally biased region" description="Low complexity" evidence="1">
    <location>
        <begin position="70"/>
        <end position="120"/>
    </location>
</feature>
<organism evidence="2">
    <name type="scientific">Oikopleura dioica</name>
    <name type="common">Tunicate</name>
    <dbReference type="NCBI Taxonomy" id="34765"/>
    <lineage>
        <taxon>Eukaryota</taxon>
        <taxon>Metazoa</taxon>
        <taxon>Chordata</taxon>
        <taxon>Tunicata</taxon>
        <taxon>Appendicularia</taxon>
        <taxon>Copelata</taxon>
        <taxon>Oikopleuridae</taxon>
        <taxon>Oikopleura</taxon>
    </lineage>
</organism>
<dbReference type="Proteomes" id="UP000011014">
    <property type="component" value="Unassembled WGS sequence"/>
</dbReference>
<evidence type="ECO:0000256" key="1">
    <source>
        <dbReference type="SAM" id="MobiDB-lite"/>
    </source>
</evidence>
<sequence length="120" mass="12664">MQKARKSLERAILETTSRRRLLPKKKTKTCESVFPSTLVRLVSRSVMPAGSFTASSTVSSPTDRCPPTRPSVVVMTPSTPSSPKPALASTSPELSSSISSPPSSMRSEPAPTDSSSTPSS</sequence>
<dbReference type="AlphaFoldDB" id="E4YC17"/>
<gene>
    <name evidence="2" type="ORF">GSOID_T00020977001</name>
</gene>
<feature type="compositionally biased region" description="Polar residues" evidence="1">
    <location>
        <begin position="52"/>
        <end position="62"/>
    </location>
</feature>
<accession>E4YC17</accession>
<reference evidence="2" key="1">
    <citation type="journal article" date="2010" name="Science">
        <title>Plasticity of animal genome architecture unmasked by rapid evolution of a pelagic tunicate.</title>
        <authorList>
            <person name="Denoeud F."/>
            <person name="Henriet S."/>
            <person name="Mungpakdee S."/>
            <person name="Aury J.M."/>
            <person name="Da Silva C."/>
            <person name="Brinkmann H."/>
            <person name="Mikhaleva J."/>
            <person name="Olsen L.C."/>
            <person name="Jubin C."/>
            <person name="Canestro C."/>
            <person name="Bouquet J.M."/>
            <person name="Danks G."/>
            <person name="Poulain J."/>
            <person name="Campsteijn C."/>
            <person name="Adamski M."/>
            <person name="Cross I."/>
            <person name="Yadetie F."/>
            <person name="Muffato M."/>
            <person name="Louis A."/>
            <person name="Butcher S."/>
            <person name="Tsagkogeorga G."/>
            <person name="Konrad A."/>
            <person name="Singh S."/>
            <person name="Jensen M.F."/>
            <person name="Cong E.H."/>
            <person name="Eikeseth-Otteraa H."/>
            <person name="Noel B."/>
            <person name="Anthouard V."/>
            <person name="Porcel B.M."/>
            <person name="Kachouri-Lafond R."/>
            <person name="Nishino A."/>
            <person name="Ugolini M."/>
            <person name="Chourrout P."/>
            <person name="Nishida H."/>
            <person name="Aasland R."/>
            <person name="Huzurbazar S."/>
            <person name="Westhof E."/>
            <person name="Delsuc F."/>
            <person name="Lehrach H."/>
            <person name="Reinhardt R."/>
            <person name="Weissenbach J."/>
            <person name="Roy S.W."/>
            <person name="Artiguenave F."/>
            <person name="Postlethwait J.H."/>
            <person name="Manak J.R."/>
            <person name="Thompson E.M."/>
            <person name="Jaillon O."/>
            <person name="Du Pasquier L."/>
            <person name="Boudinot P."/>
            <person name="Liberles D.A."/>
            <person name="Volff J.N."/>
            <person name="Philippe H."/>
            <person name="Lenhard B."/>
            <person name="Roest Crollius H."/>
            <person name="Wincker P."/>
            <person name="Chourrout D."/>
        </authorList>
    </citation>
    <scope>NUCLEOTIDE SEQUENCE [LARGE SCALE GENOMIC DNA]</scope>
</reference>